<dbReference type="PROSITE" id="PS00086">
    <property type="entry name" value="CYTOCHROME_P450"/>
    <property type="match status" value="1"/>
</dbReference>
<gene>
    <name evidence="3" type="ORF">FRACA_10087</name>
</gene>
<keyword evidence="2" id="KW-0479">Metal-binding</keyword>
<proteinExistence type="inferred from homology"/>
<dbReference type="InterPro" id="IPR001128">
    <property type="entry name" value="Cyt_P450"/>
</dbReference>
<evidence type="ECO:0000256" key="1">
    <source>
        <dbReference type="ARBA" id="ARBA00010617"/>
    </source>
</evidence>
<comment type="similarity">
    <text evidence="1 2">Belongs to the cytochrome P450 family.</text>
</comment>
<accession>A0A2I2KI33</accession>
<keyword evidence="4" id="KW-1185">Reference proteome</keyword>
<dbReference type="InterPro" id="IPR017972">
    <property type="entry name" value="Cyt_P450_CS"/>
</dbReference>
<dbReference type="EMBL" id="FZMO01000001">
    <property type="protein sequence ID" value="SNQ45328.1"/>
    <property type="molecule type" value="Genomic_DNA"/>
</dbReference>
<dbReference type="OrthoDB" id="3599725at2"/>
<organism evidence="3 4">
    <name type="scientific">Frankia canadensis</name>
    <dbReference type="NCBI Taxonomy" id="1836972"/>
    <lineage>
        <taxon>Bacteria</taxon>
        <taxon>Bacillati</taxon>
        <taxon>Actinomycetota</taxon>
        <taxon>Actinomycetes</taxon>
        <taxon>Frankiales</taxon>
        <taxon>Frankiaceae</taxon>
        <taxon>Frankia</taxon>
    </lineage>
</organism>
<dbReference type="SUPFAM" id="SSF48264">
    <property type="entry name" value="Cytochrome P450"/>
    <property type="match status" value="1"/>
</dbReference>
<keyword evidence="2" id="KW-0408">Iron</keyword>
<keyword evidence="2" id="KW-0503">Monooxygenase</keyword>
<dbReference type="GO" id="GO:0016705">
    <property type="term" value="F:oxidoreductase activity, acting on paired donors, with incorporation or reduction of molecular oxygen"/>
    <property type="evidence" value="ECO:0007669"/>
    <property type="project" value="InterPro"/>
</dbReference>
<dbReference type="AlphaFoldDB" id="A0A2I2KI33"/>
<reference evidence="3 4" key="1">
    <citation type="submission" date="2017-06" db="EMBL/GenBank/DDBJ databases">
        <authorList>
            <person name="Kim H.J."/>
            <person name="Triplett B.A."/>
        </authorList>
    </citation>
    <scope>NUCLEOTIDE SEQUENCE [LARGE SCALE GENOMIC DNA]</scope>
    <source>
        <strain evidence="3">FRACA_ARgP5</strain>
    </source>
</reference>
<sequence>MADQPAGMALTAPPTTEERIKGFSLYAPWLQQDPITYWKEIQEVGPVLRSEQHGGFWILTRHEDIAWAARNPEIFASREMLIPYRSTFAADEREIPLGLDGEVHRKWRQAIVDTFKPATVNHFTPAIRQAATELADNLAGRDGCEFIRDFAVALPGEAFLIDYGIGRDRLPELLAFKDWFVREALPNARSDEEVIAAAEPLRDFFAEVIEQRRRDDDPDARDVISHLLRATYDGRPLTMAEMTNTSLVTMMASLDTTTSALGLSWAWLARNPETRRAVLADPSKTPALIEELLRHEPVLSTARVVTRDVQLHGVTLHEGDMVLLSWGMSGLDPDVFASPDEVDLARAPGNQLAFGVGPHRCLGMHLARRILSIAFEVWHARIPEYHLDPANPPVSHYSAVRGLSRLDLVFD</sequence>
<dbReference type="PRINTS" id="PR00359">
    <property type="entry name" value="BP450"/>
</dbReference>
<evidence type="ECO:0000256" key="2">
    <source>
        <dbReference type="RuleBase" id="RU000461"/>
    </source>
</evidence>
<dbReference type="Pfam" id="PF00067">
    <property type="entry name" value="p450"/>
    <property type="match status" value="1"/>
</dbReference>
<keyword evidence="2" id="KW-0560">Oxidoreductase</keyword>
<dbReference type="GO" id="GO:0020037">
    <property type="term" value="F:heme binding"/>
    <property type="evidence" value="ECO:0007669"/>
    <property type="project" value="InterPro"/>
</dbReference>
<dbReference type="InterPro" id="IPR002397">
    <property type="entry name" value="Cyt_P450_B"/>
</dbReference>
<dbReference type="GO" id="GO:0004497">
    <property type="term" value="F:monooxygenase activity"/>
    <property type="evidence" value="ECO:0007669"/>
    <property type="project" value="UniProtKB-KW"/>
</dbReference>
<evidence type="ECO:0000313" key="3">
    <source>
        <dbReference type="EMBL" id="SNQ45328.1"/>
    </source>
</evidence>
<dbReference type="InterPro" id="IPR036396">
    <property type="entry name" value="Cyt_P450_sf"/>
</dbReference>
<dbReference type="GO" id="GO:0005506">
    <property type="term" value="F:iron ion binding"/>
    <property type="evidence" value="ECO:0007669"/>
    <property type="project" value="InterPro"/>
</dbReference>
<evidence type="ECO:0000313" key="4">
    <source>
        <dbReference type="Proteomes" id="UP000234331"/>
    </source>
</evidence>
<dbReference type="PRINTS" id="PR00385">
    <property type="entry name" value="P450"/>
</dbReference>
<protein>
    <submittedName>
        <fullName evidence="3">Cytochrome P450 family protein</fullName>
    </submittedName>
</protein>
<dbReference type="PANTHER" id="PTHR46696:SF6">
    <property type="entry name" value="P450, PUTATIVE (EUROFUNG)-RELATED"/>
    <property type="match status" value="1"/>
</dbReference>
<dbReference type="Proteomes" id="UP000234331">
    <property type="component" value="Unassembled WGS sequence"/>
</dbReference>
<dbReference type="Gene3D" id="1.10.630.10">
    <property type="entry name" value="Cytochrome P450"/>
    <property type="match status" value="1"/>
</dbReference>
<name>A0A2I2KI33_9ACTN</name>
<dbReference type="RefSeq" id="WP_101829527.1">
    <property type="nucleotide sequence ID" value="NZ_FZMO01000001.1"/>
</dbReference>
<dbReference type="PANTHER" id="PTHR46696">
    <property type="entry name" value="P450, PUTATIVE (EUROFUNG)-RELATED"/>
    <property type="match status" value="1"/>
</dbReference>
<keyword evidence="2" id="KW-0349">Heme</keyword>